<dbReference type="Proteomes" id="UP001152087">
    <property type="component" value="Unassembled WGS sequence"/>
</dbReference>
<evidence type="ECO:0000313" key="2">
    <source>
        <dbReference type="Proteomes" id="UP001152087"/>
    </source>
</evidence>
<proteinExistence type="predicted"/>
<comment type="caution">
    <text evidence="1">The sequence shown here is derived from an EMBL/GenBank/DDBJ whole genome shotgun (WGS) entry which is preliminary data.</text>
</comment>
<reference evidence="1" key="1">
    <citation type="submission" date="2022-09" db="EMBL/GenBank/DDBJ databases">
        <title>Fusarium specimens isolated from Avocado Roots.</title>
        <authorList>
            <person name="Stajich J."/>
            <person name="Roper C."/>
            <person name="Heimlech-Rivalta G."/>
        </authorList>
    </citation>
    <scope>NUCLEOTIDE SEQUENCE</scope>
    <source>
        <strain evidence="1">A02</strain>
    </source>
</reference>
<dbReference type="EMBL" id="JAOQAV010000055">
    <property type="protein sequence ID" value="KAJ4179743.1"/>
    <property type="molecule type" value="Genomic_DNA"/>
</dbReference>
<organism evidence="1 2">
    <name type="scientific">Fusarium falciforme</name>
    <dbReference type="NCBI Taxonomy" id="195108"/>
    <lineage>
        <taxon>Eukaryota</taxon>
        <taxon>Fungi</taxon>
        <taxon>Dikarya</taxon>
        <taxon>Ascomycota</taxon>
        <taxon>Pezizomycotina</taxon>
        <taxon>Sordariomycetes</taxon>
        <taxon>Hypocreomycetidae</taxon>
        <taxon>Hypocreales</taxon>
        <taxon>Nectriaceae</taxon>
        <taxon>Fusarium</taxon>
        <taxon>Fusarium solani species complex</taxon>
    </lineage>
</organism>
<gene>
    <name evidence="1" type="ORF">NW755_012303</name>
</gene>
<dbReference type="AlphaFoldDB" id="A0A9W8QY75"/>
<sequence length="105" mass="11992">MRQLLKTIKTDKVSEEDRLSVAIVVASMDFLSFAYEPYDEQMEPPQDLDDELGAIAQELLSPKFTTAARAVTDYSTTLFNIQQARFAAWTKILPRTFWGLRNTTL</sequence>
<evidence type="ECO:0000313" key="1">
    <source>
        <dbReference type="EMBL" id="KAJ4179743.1"/>
    </source>
</evidence>
<accession>A0A9W8QY75</accession>
<keyword evidence="2" id="KW-1185">Reference proteome</keyword>
<name>A0A9W8QY75_9HYPO</name>
<protein>
    <submittedName>
        <fullName evidence="1">Uncharacterized protein</fullName>
    </submittedName>
</protein>